<comment type="caution">
    <text evidence="2">The sequence shown here is derived from an EMBL/GenBank/DDBJ whole genome shotgun (WGS) entry which is preliminary data.</text>
</comment>
<keyword evidence="2" id="KW-0560">Oxidoreductase</keyword>
<dbReference type="Gene3D" id="3.30.70.100">
    <property type="match status" value="1"/>
</dbReference>
<dbReference type="PROSITE" id="PS51725">
    <property type="entry name" value="ABM"/>
    <property type="match status" value="1"/>
</dbReference>
<dbReference type="AlphaFoldDB" id="A0A109JTL3"/>
<name>A0A109JTL3_9HYPH</name>
<evidence type="ECO:0000259" key="1">
    <source>
        <dbReference type="PROSITE" id="PS51725"/>
    </source>
</evidence>
<accession>A0A109JTL3</accession>
<feature type="domain" description="ABM" evidence="1">
    <location>
        <begin position="6"/>
        <end position="97"/>
    </location>
</feature>
<reference evidence="2 3" key="1">
    <citation type="submission" date="2015-11" db="EMBL/GenBank/DDBJ databases">
        <title>Draft Genome Sequence of the Strain BR 10423 (Rhizobium sp.) isolated from nodules of Mimosa pudica.</title>
        <authorList>
            <person name="Barauna A.C."/>
            <person name="Zilli J.E."/>
            <person name="Simoes-Araujo J.L."/>
            <person name="Reis V.M."/>
            <person name="James E.K."/>
            <person name="Reis F.B.Jr."/>
            <person name="Rouws L.F."/>
            <person name="Passos S.R."/>
            <person name="Gois S.R."/>
        </authorList>
    </citation>
    <scope>NUCLEOTIDE SEQUENCE [LARGE SCALE GENOMIC DNA]</scope>
    <source>
        <strain evidence="2 3">BR10423</strain>
    </source>
</reference>
<keyword evidence="2" id="KW-0503">Monooxygenase</keyword>
<dbReference type="Proteomes" id="UP000068164">
    <property type="component" value="Unassembled WGS sequence"/>
</dbReference>
<dbReference type="OrthoDB" id="9812192at2"/>
<organism evidence="2 3">
    <name type="scientific">Rhizobium altiplani</name>
    <dbReference type="NCBI Taxonomy" id="1864509"/>
    <lineage>
        <taxon>Bacteria</taxon>
        <taxon>Pseudomonadati</taxon>
        <taxon>Pseudomonadota</taxon>
        <taxon>Alphaproteobacteria</taxon>
        <taxon>Hyphomicrobiales</taxon>
        <taxon>Rhizobiaceae</taxon>
        <taxon>Rhizobium/Agrobacterium group</taxon>
        <taxon>Rhizobium</taxon>
    </lineage>
</organism>
<evidence type="ECO:0000313" key="2">
    <source>
        <dbReference type="EMBL" id="KWV54849.1"/>
    </source>
</evidence>
<dbReference type="Pfam" id="PF03992">
    <property type="entry name" value="ABM"/>
    <property type="match status" value="1"/>
</dbReference>
<dbReference type="SUPFAM" id="SSF54909">
    <property type="entry name" value="Dimeric alpha+beta barrel"/>
    <property type="match status" value="1"/>
</dbReference>
<gene>
    <name evidence="2" type="ORF">AS026_38515</name>
</gene>
<protein>
    <submittedName>
        <fullName evidence="2">Antibiotic biosynthesis monooxygenase</fullName>
    </submittedName>
</protein>
<dbReference type="InterPro" id="IPR007138">
    <property type="entry name" value="ABM_dom"/>
</dbReference>
<dbReference type="InterPro" id="IPR011008">
    <property type="entry name" value="Dimeric_a/b-barrel"/>
</dbReference>
<sequence>MTQTPTKIIAILTAHLGKAPELRALLIGMAPLCRAEPGNLRWDVWCDRAHGERYILDELYLDAAAVEAHRITPHYQAYLGKIPELAERTAWVLETVAIG</sequence>
<dbReference type="RefSeq" id="WP_062369773.1">
    <property type="nucleotide sequence ID" value="NZ_LNCD01000058.1"/>
</dbReference>
<proteinExistence type="predicted"/>
<keyword evidence="3" id="KW-1185">Reference proteome</keyword>
<evidence type="ECO:0000313" key="3">
    <source>
        <dbReference type="Proteomes" id="UP000068164"/>
    </source>
</evidence>
<dbReference type="EMBL" id="LNCD01000058">
    <property type="protein sequence ID" value="KWV54849.1"/>
    <property type="molecule type" value="Genomic_DNA"/>
</dbReference>
<dbReference type="GO" id="GO:0004497">
    <property type="term" value="F:monooxygenase activity"/>
    <property type="evidence" value="ECO:0007669"/>
    <property type="project" value="UniProtKB-KW"/>
</dbReference>